<reference evidence="1" key="2">
    <citation type="submission" date="2020-09" db="EMBL/GenBank/DDBJ databases">
        <authorList>
            <person name="Sun Q."/>
            <person name="Ohkuma M."/>
        </authorList>
    </citation>
    <scope>NUCLEOTIDE SEQUENCE</scope>
    <source>
        <strain evidence="1">JCM 4784</strain>
    </source>
</reference>
<dbReference type="Proteomes" id="UP000608024">
    <property type="component" value="Unassembled WGS sequence"/>
</dbReference>
<reference evidence="1" key="1">
    <citation type="journal article" date="2014" name="Int. J. Syst. Evol. Microbiol.">
        <title>Complete genome sequence of Corynebacterium casei LMG S-19264T (=DSM 44701T), isolated from a smear-ripened cheese.</title>
        <authorList>
            <consortium name="US DOE Joint Genome Institute (JGI-PGF)"/>
            <person name="Walter F."/>
            <person name="Albersmeier A."/>
            <person name="Kalinowski J."/>
            <person name="Ruckert C."/>
        </authorList>
    </citation>
    <scope>NUCLEOTIDE SEQUENCE</scope>
    <source>
        <strain evidence="1">JCM 4784</strain>
    </source>
</reference>
<proteinExistence type="predicted"/>
<comment type="caution">
    <text evidence="1">The sequence shown here is derived from an EMBL/GenBank/DDBJ whole genome shotgun (WGS) entry which is preliminary data.</text>
</comment>
<dbReference type="EMBL" id="BNBT01000025">
    <property type="protein sequence ID" value="GHE52919.1"/>
    <property type="molecule type" value="Genomic_DNA"/>
</dbReference>
<protein>
    <submittedName>
        <fullName evidence="1">Uncharacterized protein</fullName>
    </submittedName>
</protein>
<evidence type="ECO:0000313" key="1">
    <source>
        <dbReference type="EMBL" id="GHE52919.1"/>
    </source>
</evidence>
<keyword evidence="2" id="KW-1185">Reference proteome</keyword>
<gene>
    <name evidence="1" type="ORF">GCM10018785_23090</name>
</gene>
<dbReference type="AlphaFoldDB" id="A0A919DK28"/>
<organism evidence="1 2">
    <name type="scientific">Streptomyces longispororuber</name>
    <dbReference type="NCBI Taxonomy" id="68230"/>
    <lineage>
        <taxon>Bacteria</taxon>
        <taxon>Bacillati</taxon>
        <taxon>Actinomycetota</taxon>
        <taxon>Actinomycetes</taxon>
        <taxon>Kitasatosporales</taxon>
        <taxon>Streptomycetaceae</taxon>
        <taxon>Streptomyces</taxon>
    </lineage>
</organism>
<evidence type="ECO:0000313" key="2">
    <source>
        <dbReference type="Proteomes" id="UP000608024"/>
    </source>
</evidence>
<name>A0A919DK28_9ACTN</name>
<accession>A0A919DK28</accession>
<sequence>MGKWAGGPGWLCVCLWLGAWWRDEVGGEPVLWGRGAGSGLIALVLPTVGMERGT</sequence>